<proteinExistence type="inferred from homology"/>
<comment type="caution">
    <text evidence="7">The sequence shown here is derived from an EMBL/GenBank/DDBJ whole genome shotgun (WGS) entry which is preliminary data.</text>
</comment>
<dbReference type="OrthoDB" id="5620at2759"/>
<feature type="transmembrane region" description="Helical" evidence="6">
    <location>
        <begin position="7"/>
        <end position="25"/>
    </location>
</feature>
<dbReference type="KEGG" id="blac:94350984"/>
<gene>
    <name evidence="7" type="ORF">CCR75_007252</name>
    <name evidence="8" type="ORF">CCR75_008711</name>
</gene>
<dbReference type="EMBL" id="SHOA02000009">
    <property type="protein sequence ID" value="TDH73960.1"/>
    <property type="molecule type" value="Genomic_DNA"/>
</dbReference>
<keyword evidence="4 6" id="KW-1133">Transmembrane helix</keyword>
<evidence type="ECO:0000256" key="3">
    <source>
        <dbReference type="ARBA" id="ARBA00022692"/>
    </source>
</evidence>
<dbReference type="EMBL" id="SHOA02000007">
    <property type="protein sequence ID" value="TDH69807.1"/>
    <property type="molecule type" value="Genomic_DNA"/>
</dbReference>
<reference evidence="7" key="2">
    <citation type="submission" date="2021-07" db="EMBL/GenBank/DDBJ databases">
        <authorList>
            <person name="Fletcher K."/>
        </authorList>
    </citation>
    <scope>NUCLEOTIDE SEQUENCE</scope>
    <source>
        <strain evidence="7">SF5</strain>
    </source>
</reference>
<dbReference type="Pfam" id="PF03647">
    <property type="entry name" value="Tmemb_14"/>
    <property type="match status" value="1"/>
</dbReference>
<evidence type="ECO:0000256" key="6">
    <source>
        <dbReference type="SAM" id="Phobius"/>
    </source>
</evidence>
<evidence type="ECO:0000256" key="2">
    <source>
        <dbReference type="ARBA" id="ARBA00007590"/>
    </source>
</evidence>
<dbReference type="Proteomes" id="UP000294530">
    <property type="component" value="Unassembled WGS sequence"/>
</dbReference>
<evidence type="ECO:0000313" key="7">
    <source>
        <dbReference type="EMBL" id="TDH69807.1"/>
    </source>
</evidence>
<accession>A0A976FMY7</accession>
<reference evidence="7 9" key="1">
    <citation type="journal article" date="2021" name="Genome Biol.">
        <title>AFLAP: assembly-free linkage analysis pipeline using k-mers from genome sequencing data.</title>
        <authorList>
            <person name="Fletcher K."/>
            <person name="Zhang L."/>
            <person name="Gil J."/>
            <person name="Han R."/>
            <person name="Cavanaugh K."/>
            <person name="Michelmore R."/>
        </authorList>
    </citation>
    <scope>NUCLEOTIDE SEQUENCE [LARGE SCALE GENOMIC DNA]</scope>
    <source>
        <strain evidence="7 9">SF5</strain>
    </source>
</reference>
<evidence type="ECO:0000256" key="5">
    <source>
        <dbReference type="ARBA" id="ARBA00023136"/>
    </source>
</evidence>
<evidence type="ECO:0000256" key="1">
    <source>
        <dbReference type="ARBA" id="ARBA00004370"/>
    </source>
</evidence>
<dbReference type="RefSeq" id="XP_067819306.1">
    <property type="nucleotide sequence ID" value="XM_067965313.1"/>
</dbReference>
<dbReference type="Gene3D" id="1.10.10.1740">
    <property type="entry name" value="Transmembrane protein 14-like"/>
    <property type="match status" value="1"/>
</dbReference>
<evidence type="ECO:0000313" key="9">
    <source>
        <dbReference type="Proteomes" id="UP000294530"/>
    </source>
</evidence>
<dbReference type="PANTHER" id="PTHR12668">
    <property type="entry name" value="TRANSMEMBRANE PROTEIN 14, 15"/>
    <property type="match status" value="1"/>
</dbReference>
<keyword evidence="3 6" id="KW-0812">Transmembrane</keyword>
<dbReference type="InterPro" id="IPR044890">
    <property type="entry name" value="TMEM14_sf"/>
</dbReference>
<evidence type="ECO:0000313" key="8">
    <source>
        <dbReference type="EMBL" id="TDH73960.1"/>
    </source>
</evidence>
<name>A0A976FMY7_BRELC</name>
<dbReference type="InterPro" id="IPR005349">
    <property type="entry name" value="TMEM14"/>
</dbReference>
<comment type="similarity">
    <text evidence="2">Belongs to the TMEM14 family.</text>
</comment>
<dbReference type="PANTHER" id="PTHR12668:SF43">
    <property type="entry name" value="TRANSMEMBRANE PROTEIN 14 HOMOLOG"/>
    <property type="match status" value="1"/>
</dbReference>
<keyword evidence="5 6" id="KW-0472">Membrane</keyword>
<evidence type="ECO:0000256" key="4">
    <source>
        <dbReference type="ARBA" id="ARBA00022989"/>
    </source>
</evidence>
<sequence>MYDFCLTIPYGMVLGLGGLIGYVSSGSTMSLTAGGLSGAFLSFVGYCSYNEYKQSPVTSKMWPAISLIVSAPLTVMMAKRYNETNHFFPAGLVAAYSAGMSIFYVWILTKKSKPHYKKKA</sequence>
<feature type="transmembrane region" description="Helical" evidence="6">
    <location>
        <begin position="87"/>
        <end position="109"/>
    </location>
</feature>
<protein>
    <submittedName>
        <fullName evidence="7">Uncharacterized protein</fullName>
    </submittedName>
</protein>
<organism evidence="7 9">
    <name type="scientific">Bremia lactucae</name>
    <name type="common">Lettuce downy mildew</name>
    <dbReference type="NCBI Taxonomy" id="4779"/>
    <lineage>
        <taxon>Eukaryota</taxon>
        <taxon>Sar</taxon>
        <taxon>Stramenopiles</taxon>
        <taxon>Oomycota</taxon>
        <taxon>Peronosporomycetes</taxon>
        <taxon>Peronosporales</taxon>
        <taxon>Peronosporaceae</taxon>
        <taxon>Bremia</taxon>
    </lineage>
</organism>
<dbReference type="GO" id="GO:0016020">
    <property type="term" value="C:membrane"/>
    <property type="evidence" value="ECO:0007669"/>
    <property type="project" value="UniProtKB-SubCell"/>
</dbReference>
<dbReference type="AlphaFoldDB" id="A0A976FMY7"/>
<comment type="subcellular location">
    <subcellularLocation>
        <location evidence="1">Membrane</location>
    </subcellularLocation>
</comment>
<keyword evidence="9" id="KW-1185">Reference proteome</keyword>
<dbReference type="GeneID" id="94350984"/>